<name>A0ABP2K389_9ACTN</name>
<sequence length="60" mass="6739">MENALLLSNRVVVVSPRPAYAVADFPMKLDWTRTQGDLQLRELHHKILGALALRTTRSAP</sequence>
<dbReference type="EMBL" id="ADZU01000041">
    <property type="protein sequence ID" value="EFS91236.1"/>
    <property type="molecule type" value="Genomic_DNA"/>
</dbReference>
<evidence type="ECO:0000313" key="2">
    <source>
        <dbReference type="Proteomes" id="UP000003179"/>
    </source>
</evidence>
<keyword evidence="2" id="KW-1185">Reference proteome</keyword>
<accession>A0ABP2K389</accession>
<comment type="caution">
    <text evidence="1">The sequence shown here is derived from an EMBL/GenBank/DDBJ whole genome shotgun (WGS) entry which is preliminary data.</text>
</comment>
<protein>
    <submittedName>
        <fullName evidence="1">Uncharacterized protein</fullName>
    </submittedName>
</protein>
<gene>
    <name evidence="1" type="ORF">HMPREF9607_02527</name>
</gene>
<dbReference type="Proteomes" id="UP000003179">
    <property type="component" value="Unassembled WGS sequence"/>
</dbReference>
<proteinExistence type="predicted"/>
<organism evidence="1 2">
    <name type="scientific">Cutibacterium modestum HL044PA1</name>
    <dbReference type="NCBI Taxonomy" id="765109"/>
    <lineage>
        <taxon>Bacteria</taxon>
        <taxon>Bacillati</taxon>
        <taxon>Actinomycetota</taxon>
        <taxon>Actinomycetes</taxon>
        <taxon>Propionibacteriales</taxon>
        <taxon>Propionibacteriaceae</taxon>
        <taxon>Cutibacterium</taxon>
        <taxon>Cutibacterium modestum</taxon>
    </lineage>
</organism>
<evidence type="ECO:0000313" key="1">
    <source>
        <dbReference type="EMBL" id="EFS91236.1"/>
    </source>
</evidence>
<reference evidence="1" key="1">
    <citation type="submission" date="2010-08" db="EMBL/GenBank/DDBJ databases">
        <authorList>
            <person name="Weinstock G."/>
            <person name="Sodergren E."/>
            <person name="Clifton S."/>
            <person name="Fulton L."/>
            <person name="Fulton B."/>
            <person name="Courtney L."/>
            <person name="Fronick C."/>
            <person name="Harrison M."/>
            <person name="Strong C."/>
            <person name="Farmer C."/>
            <person name="Delahaunty K."/>
            <person name="Markovic C."/>
            <person name="Hall O."/>
            <person name="Minx P."/>
            <person name="Tomlinson C."/>
            <person name="Mitreva M."/>
            <person name="Hou S."/>
            <person name="Chen J."/>
            <person name="Wollam A."/>
            <person name="Pepin K.H."/>
            <person name="Johnson M."/>
            <person name="Bhonagiri V."/>
            <person name="Zhang X."/>
            <person name="Suruliraj S."/>
            <person name="Warren W."/>
            <person name="Chinwalla A."/>
            <person name="Mardis E.R."/>
            <person name="Wilson R.K."/>
        </authorList>
    </citation>
    <scope>NUCLEOTIDE SEQUENCE [LARGE SCALE GENOMIC DNA]</scope>
    <source>
        <strain evidence="1">HL044PA1</strain>
    </source>
</reference>